<dbReference type="EMBL" id="CP106679">
    <property type="protein sequence ID" value="UXP32166.1"/>
    <property type="molecule type" value="Genomic_DNA"/>
</dbReference>
<feature type="signal peptide" evidence="1">
    <location>
        <begin position="1"/>
        <end position="18"/>
    </location>
</feature>
<protein>
    <recommendedName>
        <fullName evidence="4">DUF4468 domain-containing protein</fullName>
    </recommendedName>
</protein>
<proteinExistence type="predicted"/>
<organism evidence="2 3">
    <name type="scientific">Reichenbachiella agarivorans</name>
    <dbReference type="NCBI Taxonomy" id="2979464"/>
    <lineage>
        <taxon>Bacteria</taxon>
        <taxon>Pseudomonadati</taxon>
        <taxon>Bacteroidota</taxon>
        <taxon>Cytophagia</taxon>
        <taxon>Cytophagales</taxon>
        <taxon>Reichenbachiellaceae</taxon>
        <taxon>Reichenbachiella</taxon>
    </lineage>
</organism>
<dbReference type="RefSeq" id="WP_262309602.1">
    <property type="nucleotide sequence ID" value="NZ_CP106679.1"/>
</dbReference>
<accession>A0ABY6CNT1</accession>
<gene>
    <name evidence="2" type="ORF">N6H18_17645</name>
</gene>
<name>A0ABY6CNT1_9BACT</name>
<sequence length="165" mass="18938">MKKMITVLSLIVCFQANAQLKLVDGLYQFQKVTEVQRTHAELMEKGEAFVQQRADAYHEEVDRDGNSLSTRIAAEFHSEIHQKTLYFTYTIEFGEGWYQERVEGITIQIGDDIYQLEDATLPDRTFAISEASFVINMLSGSLISEMYSNMFSEQSSLVDAQFPRK</sequence>
<evidence type="ECO:0000313" key="3">
    <source>
        <dbReference type="Proteomes" id="UP001065174"/>
    </source>
</evidence>
<dbReference type="Proteomes" id="UP001065174">
    <property type="component" value="Chromosome"/>
</dbReference>
<reference evidence="2" key="1">
    <citation type="submission" date="2022-09" db="EMBL/GenBank/DDBJ databases">
        <title>Comparative genomics and taxonomic characterization of three novel marine species of genus Reichenbachiella exhibiting antioxidant and polysaccharide degradation activities.</title>
        <authorList>
            <person name="Muhammad N."/>
            <person name="Lee Y.-J."/>
            <person name="Ko J."/>
            <person name="Kim S.-G."/>
        </authorList>
    </citation>
    <scope>NUCLEOTIDE SEQUENCE</scope>
    <source>
        <strain evidence="2">BKB1-1</strain>
    </source>
</reference>
<keyword evidence="1" id="KW-0732">Signal</keyword>
<evidence type="ECO:0000313" key="2">
    <source>
        <dbReference type="EMBL" id="UXP32166.1"/>
    </source>
</evidence>
<evidence type="ECO:0008006" key="4">
    <source>
        <dbReference type="Google" id="ProtNLM"/>
    </source>
</evidence>
<keyword evidence="3" id="KW-1185">Reference proteome</keyword>
<feature type="chain" id="PRO_5046919258" description="DUF4468 domain-containing protein" evidence="1">
    <location>
        <begin position="19"/>
        <end position="165"/>
    </location>
</feature>
<evidence type="ECO:0000256" key="1">
    <source>
        <dbReference type="SAM" id="SignalP"/>
    </source>
</evidence>